<dbReference type="AlphaFoldDB" id="A0A0C4EBP2"/>
<reference evidence="5" key="1">
    <citation type="submission" date="2010-05" db="EMBL/GenBank/DDBJ databases">
        <title>The genome sequence of Magnaporthe poae strain ATCC 64411.</title>
        <authorList>
            <person name="Ma L.-J."/>
            <person name="Dead R."/>
            <person name="Young S."/>
            <person name="Zeng Q."/>
            <person name="Koehrsen M."/>
            <person name="Alvarado L."/>
            <person name="Berlin A."/>
            <person name="Chapman S.B."/>
            <person name="Chen Z."/>
            <person name="Freedman E."/>
            <person name="Gellesch M."/>
            <person name="Goldberg J."/>
            <person name="Griggs A."/>
            <person name="Gujja S."/>
            <person name="Heilman E.R."/>
            <person name="Heiman D."/>
            <person name="Hepburn T."/>
            <person name="Howarth C."/>
            <person name="Jen D."/>
            <person name="Larson L."/>
            <person name="Mehta T."/>
            <person name="Neiman D."/>
            <person name="Pearson M."/>
            <person name="Roberts A."/>
            <person name="Saif S."/>
            <person name="Shea T."/>
            <person name="Shenoy N."/>
            <person name="Sisk P."/>
            <person name="Stolte C."/>
            <person name="Sykes S."/>
            <person name="Walk T."/>
            <person name="White J."/>
            <person name="Yandava C."/>
            <person name="Haas B."/>
            <person name="Nusbaum C."/>
            <person name="Birren B."/>
        </authorList>
    </citation>
    <scope>NUCLEOTIDE SEQUENCE [LARGE SCALE GENOMIC DNA]</scope>
    <source>
        <strain evidence="5">ATCC 64411 / 73-15</strain>
    </source>
</reference>
<dbReference type="EMBL" id="GL876977">
    <property type="protein sequence ID" value="KLU91578.1"/>
    <property type="molecule type" value="Genomic_DNA"/>
</dbReference>
<reference evidence="3" key="3">
    <citation type="submission" date="2011-03" db="EMBL/GenBank/DDBJ databases">
        <title>Annotation of Magnaporthe poae ATCC 64411.</title>
        <authorList>
            <person name="Ma L.-J."/>
            <person name="Dead R."/>
            <person name="Young S.K."/>
            <person name="Zeng Q."/>
            <person name="Gargeya S."/>
            <person name="Fitzgerald M."/>
            <person name="Haas B."/>
            <person name="Abouelleil A."/>
            <person name="Alvarado L."/>
            <person name="Arachchi H.M."/>
            <person name="Berlin A."/>
            <person name="Brown A."/>
            <person name="Chapman S.B."/>
            <person name="Chen Z."/>
            <person name="Dunbar C."/>
            <person name="Freedman E."/>
            <person name="Gearin G."/>
            <person name="Gellesch M."/>
            <person name="Goldberg J."/>
            <person name="Griggs A."/>
            <person name="Gujja S."/>
            <person name="Heiman D."/>
            <person name="Howarth C."/>
            <person name="Larson L."/>
            <person name="Lui A."/>
            <person name="MacDonald P.J.P."/>
            <person name="Mehta T."/>
            <person name="Montmayeur A."/>
            <person name="Murphy C."/>
            <person name="Neiman D."/>
            <person name="Pearson M."/>
            <person name="Priest M."/>
            <person name="Roberts A."/>
            <person name="Saif S."/>
            <person name="Shea T."/>
            <person name="Shenoy N."/>
            <person name="Sisk P."/>
            <person name="Stolte C."/>
            <person name="Sykes S."/>
            <person name="Yandava C."/>
            <person name="Wortman J."/>
            <person name="Nusbaum C."/>
            <person name="Birren B."/>
        </authorList>
    </citation>
    <scope>NUCLEOTIDE SEQUENCE</scope>
    <source>
        <strain evidence="3">ATCC 64411</strain>
    </source>
</reference>
<reference evidence="4" key="5">
    <citation type="submission" date="2015-06" db="UniProtKB">
        <authorList>
            <consortium name="EnsemblFungi"/>
        </authorList>
    </citation>
    <scope>IDENTIFICATION</scope>
    <source>
        <strain evidence="4">ATCC 64411</strain>
    </source>
</reference>
<dbReference type="eggNOG" id="ENOG502SD8Y">
    <property type="taxonomic scope" value="Eukaryota"/>
</dbReference>
<reference evidence="4" key="4">
    <citation type="journal article" date="2015" name="G3 (Bethesda)">
        <title>Genome sequences of three phytopathogenic species of the Magnaporthaceae family of fungi.</title>
        <authorList>
            <person name="Okagaki L.H."/>
            <person name="Nunes C.C."/>
            <person name="Sailsbery J."/>
            <person name="Clay B."/>
            <person name="Brown D."/>
            <person name="John T."/>
            <person name="Oh Y."/>
            <person name="Young N."/>
            <person name="Fitzgerald M."/>
            <person name="Haas B.J."/>
            <person name="Zeng Q."/>
            <person name="Young S."/>
            <person name="Adiconis X."/>
            <person name="Fan L."/>
            <person name="Levin J.Z."/>
            <person name="Mitchell T.K."/>
            <person name="Okubara P.A."/>
            <person name="Farman M.L."/>
            <person name="Kohn L.M."/>
            <person name="Birren B."/>
            <person name="Ma L.-J."/>
            <person name="Dean R.A."/>
        </authorList>
    </citation>
    <scope>NUCLEOTIDE SEQUENCE</scope>
    <source>
        <strain evidence="4">ATCC 64411 / 73-15</strain>
    </source>
</reference>
<dbReference type="EnsemblFungi" id="MAPG_10096T0">
    <property type="protein sequence ID" value="MAPG_10096T0"/>
    <property type="gene ID" value="MAPG_10096"/>
</dbReference>
<gene>
    <name evidence="3" type="ORF">MAPG_10096</name>
</gene>
<reference evidence="3" key="2">
    <citation type="submission" date="2010-05" db="EMBL/GenBank/DDBJ databases">
        <title>The Genome Sequence of Magnaporthe poae strain ATCC 64411.</title>
        <authorList>
            <consortium name="The Broad Institute Genome Sequencing Platform"/>
            <consortium name="Broad Institute Genome Sequencing Center for Infectious Disease"/>
            <person name="Ma L.-J."/>
            <person name="Dead R."/>
            <person name="Young S."/>
            <person name="Zeng Q."/>
            <person name="Koehrsen M."/>
            <person name="Alvarado L."/>
            <person name="Berlin A."/>
            <person name="Chapman S.B."/>
            <person name="Chen Z."/>
            <person name="Freedman E."/>
            <person name="Gellesch M."/>
            <person name="Goldberg J."/>
            <person name="Griggs A."/>
            <person name="Gujja S."/>
            <person name="Heilman E.R."/>
            <person name="Heiman D."/>
            <person name="Hepburn T."/>
            <person name="Howarth C."/>
            <person name="Jen D."/>
            <person name="Larson L."/>
            <person name="Mehta T."/>
            <person name="Neiman D."/>
            <person name="Pearson M."/>
            <person name="Roberts A."/>
            <person name="Saif S."/>
            <person name="Shea T."/>
            <person name="Shenoy N."/>
            <person name="Sisk P."/>
            <person name="Stolte C."/>
            <person name="Sykes S."/>
            <person name="Walk T."/>
            <person name="White J."/>
            <person name="Yandava C."/>
            <person name="Haas B."/>
            <person name="Nusbaum C."/>
            <person name="Birren B."/>
        </authorList>
    </citation>
    <scope>NUCLEOTIDE SEQUENCE</scope>
    <source>
        <strain evidence="3">ATCC 64411</strain>
    </source>
</reference>
<feature type="transmembrane region" description="Helical" evidence="2">
    <location>
        <begin position="188"/>
        <end position="211"/>
    </location>
</feature>
<dbReference type="OrthoDB" id="3945612at2759"/>
<evidence type="ECO:0008006" key="6">
    <source>
        <dbReference type="Google" id="ProtNLM"/>
    </source>
</evidence>
<keyword evidence="5" id="KW-1185">Reference proteome</keyword>
<evidence type="ECO:0000313" key="3">
    <source>
        <dbReference type="EMBL" id="KLU91578.1"/>
    </source>
</evidence>
<dbReference type="VEuPathDB" id="FungiDB:MAPG_10096"/>
<accession>A0A0C4EBP2</accession>
<dbReference type="STRING" id="644358.A0A0C4EBP2"/>
<keyword evidence="2" id="KW-1133">Transmembrane helix</keyword>
<feature type="compositionally biased region" description="Polar residues" evidence="1">
    <location>
        <begin position="309"/>
        <end position="333"/>
    </location>
</feature>
<proteinExistence type="predicted"/>
<feature type="compositionally biased region" description="Low complexity" evidence="1">
    <location>
        <begin position="155"/>
        <end position="170"/>
    </location>
</feature>
<feature type="region of interest" description="Disordered" evidence="1">
    <location>
        <begin position="222"/>
        <end position="333"/>
    </location>
</feature>
<dbReference type="Proteomes" id="UP000011715">
    <property type="component" value="Unassembled WGS sequence"/>
</dbReference>
<dbReference type="OMA" id="MICAHES"/>
<keyword evidence="2" id="KW-0812">Transmembrane</keyword>
<sequence>MTAPDPVAYFNNWQFSTNKTKFECPGMDTAACKPPGNACARDPNTGQQYCCDGPPDTGRVCWGFESPCKSDGSTINCTDGKRKFCCRSGFEKCSETPNQAAGICWSTHHDPLNNVTFSHLSSVHSSLNASRPSATSLPFDLFSIVSATATAPFATTSGPAQTSTSAGGTSTPPPGAPAEGSSAVSGGAIAGIVIGAVAGIALIGVAVFFLLRRRRRAAHAYEAPPEGSAAGPSEKHGNDPSGPVEAPASPTTAGYDGSLYGKPGAKPGLYNHHHQQPPPQELGSDAGARSELPGEAPSELPASPVPTAGVSTMTTPPSQYYPSPFTDTRSPAS</sequence>
<evidence type="ECO:0000313" key="4">
    <source>
        <dbReference type="EnsemblFungi" id="MAPG_10096T0"/>
    </source>
</evidence>
<organism evidence="4 5">
    <name type="scientific">Magnaporthiopsis poae (strain ATCC 64411 / 73-15)</name>
    <name type="common">Kentucky bluegrass fungus</name>
    <name type="synonym">Magnaporthe poae</name>
    <dbReference type="NCBI Taxonomy" id="644358"/>
    <lineage>
        <taxon>Eukaryota</taxon>
        <taxon>Fungi</taxon>
        <taxon>Dikarya</taxon>
        <taxon>Ascomycota</taxon>
        <taxon>Pezizomycotina</taxon>
        <taxon>Sordariomycetes</taxon>
        <taxon>Sordariomycetidae</taxon>
        <taxon>Magnaporthales</taxon>
        <taxon>Magnaporthaceae</taxon>
        <taxon>Magnaporthiopsis</taxon>
    </lineage>
</organism>
<evidence type="ECO:0000256" key="1">
    <source>
        <dbReference type="SAM" id="MobiDB-lite"/>
    </source>
</evidence>
<evidence type="ECO:0000256" key="2">
    <source>
        <dbReference type="SAM" id="Phobius"/>
    </source>
</evidence>
<keyword evidence="2" id="KW-0472">Membrane</keyword>
<dbReference type="EMBL" id="ADBL01002592">
    <property type="status" value="NOT_ANNOTATED_CDS"/>
    <property type="molecule type" value="Genomic_DNA"/>
</dbReference>
<protein>
    <recommendedName>
        <fullName evidence="6">Mid2 domain-containing protein</fullName>
    </recommendedName>
</protein>
<evidence type="ECO:0000313" key="5">
    <source>
        <dbReference type="Proteomes" id="UP000011715"/>
    </source>
</evidence>
<feature type="region of interest" description="Disordered" evidence="1">
    <location>
        <begin position="155"/>
        <end position="182"/>
    </location>
</feature>
<name>A0A0C4EBP2_MAGP6</name>